<evidence type="ECO:0000256" key="7">
    <source>
        <dbReference type="ARBA" id="ARBA00022989"/>
    </source>
</evidence>
<reference evidence="11" key="1">
    <citation type="submission" date="2020-06" db="EMBL/GenBank/DDBJ databases">
        <authorList>
            <person name="Onetto C."/>
        </authorList>
    </citation>
    <scope>NUCLEOTIDE SEQUENCE</scope>
</reference>
<dbReference type="SUPFAM" id="SSF53448">
    <property type="entry name" value="Nucleotide-diphospho-sugar transferases"/>
    <property type="match status" value="1"/>
</dbReference>
<keyword evidence="6" id="KW-0735">Signal-anchor</keyword>
<comment type="pathway">
    <text evidence="2">Protein modification; protein glycosylation.</text>
</comment>
<evidence type="ECO:0000256" key="1">
    <source>
        <dbReference type="ARBA" id="ARBA00004323"/>
    </source>
</evidence>
<feature type="compositionally biased region" description="Polar residues" evidence="10">
    <location>
        <begin position="17"/>
        <end position="29"/>
    </location>
</feature>
<evidence type="ECO:0000256" key="9">
    <source>
        <dbReference type="ARBA" id="ARBA00023136"/>
    </source>
</evidence>
<evidence type="ECO:0000256" key="8">
    <source>
        <dbReference type="ARBA" id="ARBA00023034"/>
    </source>
</evidence>
<name>A0A9N8KA93_9PEZI</name>
<evidence type="ECO:0000256" key="5">
    <source>
        <dbReference type="ARBA" id="ARBA00022692"/>
    </source>
</evidence>
<dbReference type="OrthoDB" id="430354at2759"/>
<dbReference type="PANTHER" id="PTHR31646">
    <property type="entry name" value="ALPHA-1,2-MANNOSYLTRANSFERASE MNN2"/>
    <property type="match status" value="1"/>
</dbReference>
<dbReference type="AlphaFoldDB" id="A0A9N8KA93"/>
<dbReference type="InterPro" id="IPR029044">
    <property type="entry name" value="Nucleotide-diphossugar_trans"/>
</dbReference>
<comment type="similarity">
    <text evidence="3">Belongs to the MNN1/MNT family.</text>
</comment>
<comment type="caution">
    <text evidence="11">The sequence shown here is derived from an EMBL/GenBank/DDBJ whole genome shotgun (WGS) entry which is preliminary data.</text>
</comment>
<dbReference type="GO" id="GO:0000139">
    <property type="term" value="C:Golgi membrane"/>
    <property type="evidence" value="ECO:0007669"/>
    <property type="project" value="UniProtKB-SubCell"/>
</dbReference>
<feature type="non-terminal residue" evidence="11">
    <location>
        <position position="1"/>
    </location>
</feature>
<evidence type="ECO:0000256" key="10">
    <source>
        <dbReference type="SAM" id="MobiDB-lite"/>
    </source>
</evidence>
<comment type="subcellular location">
    <subcellularLocation>
        <location evidence="1">Golgi apparatus membrane</location>
        <topology evidence="1">Single-pass type II membrane protein</topology>
    </subcellularLocation>
</comment>
<keyword evidence="4" id="KW-0808">Transferase</keyword>
<dbReference type="EMBL" id="CAINUL010000001">
    <property type="protein sequence ID" value="CAD0105781.1"/>
    <property type="molecule type" value="Genomic_DNA"/>
</dbReference>
<keyword evidence="5" id="KW-0812">Transmembrane</keyword>
<accession>A0A9N8KA93</accession>
<dbReference type="PANTHER" id="PTHR31646:SF1">
    <property type="entry name" value="ALPHA-1,2-MANNOSYLTRANSFERASE MNN2"/>
    <property type="match status" value="1"/>
</dbReference>
<evidence type="ECO:0008006" key="13">
    <source>
        <dbReference type="Google" id="ProtNLM"/>
    </source>
</evidence>
<dbReference type="Pfam" id="PF11051">
    <property type="entry name" value="Mannosyl_trans3"/>
    <property type="match status" value="2"/>
</dbReference>
<feature type="non-terminal residue" evidence="11">
    <location>
        <position position="536"/>
    </location>
</feature>
<keyword evidence="8" id="KW-0333">Golgi apparatus</keyword>
<evidence type="ECO:0000313" key="12">
    <source>
        <dbReference type="Proteomes" id="UP000745764"/>
    </source>
</evidence>
<keyword evidence="9" id="KW-0472">Membrane</keyword>
<evidence type="ECO:0000256" key="4">
    <source>
        <dbReference type="ARBA" id="ARBA00022679"/>
    </source>
</evidence>
<keyword evidence="7" id="KW-1133">Transmembrane helix</keyword>
<evidence type="ECO:0000313" key="11">
    <source>
        <dbReference type="EMBL" id="CAD0105781.1"/>
    </source>
</evidence>
<protein>
    <recommendedName>
        <fullName evidence="13">Glycosyltransferase family 71 protein</fullName>
    </recommendedName>
</protein>
<dbReference type="GO" id="GO:0000026">
    <property type="term" value="F:alpha-1,2-mannosyltransferase activity"/>
    <property type="evidence" value="ECO:0007669"/>
    <property type="project" value="TreeGrafter"/>
</dbReference>
<dbReference type="InterPro" id="IPR022751">
    <property type="entry name" value="Alpha_mannosyltransferase"/>
</dbReference>
<organism evidence="11 12">
    <name type="scientific">Aureobasidium uvarum</name>
    <dbReference type="NCBI Taxonomy" id="2773716"/>
    <lineage>
        <taxon>Eukaryota</taxon>
        <taxon>Fungi</taxon>
        <taxon>Dikarya</taxon>
        <taxon>Ascomycota</taxon>
        <taxon>Pezizomycotina</taxon>
        <taxon>Dothideomycetes</taxon>
        <taxon>Dothideomycetidae</taxon>
        <taxon>Dothideales</taxon>
        <taxon>Saccotheciaceae</taxon>
        <taxon>Aureobasidium</taxon>
    </lineage>
</organism>
<evidence type="ECO:0000256" key="3">
    <source>
        <dbReference type="ARBA" id="ARBA00009105"/>
    </source>
</evidence>
<evidence type="ECO:0000256" key="6">
    <source>
        <dbReference type="ARBA" id="ARBA00022968"/>
    </source>
</evidence>
<feature type="region of interest" description="Disordered" evidence="10">
    <location>
        <begin position="1"/>
        <end position="29"/>
    </location>
</feature>
<gene>
    <name evidence="11" type="ORF">AWRI4620_LOCUS36</name>
</gene>
<dbReference type="Proteomes" id="UP000745764">
    <property type="component" value="Unassembled WGS sequence"/>
</dbReference>
<sequence>PGLAIPVRLDPDHEKPTQNSSHDNTTIPDTNLYHIPDHLKTQRLNLQDFDPQELHLDSDLHHLRTNDEFLPFIAAIPDLKNLSVIDAYGTCEYSEQELFSFRYHADSSWVKEPLSFEAIQPIREAWQRFVKHGLISWQAVKQKFDGRGIVIVGGGTESSKRIQVILRALKGYDTSLPVEISYFGDEMDDSTMQQLTAIYGHERLFFNDLSQADQTWRTYKSLMENYQLKTAGIINARFSEILLLDSDNIPTSDPATLFESNTYKEYGSVFWPDHPRTRREHPAWAIFNTPCRRDEYEFETGQLLVDKRRYFYHLQLAAWMNTQDYWRERLLGDKDLFRYAWHGLKTRYGTPTKWLTSIGFVVEQTDDSTVVTHSAKRIPIMKMVTMAAALRFLHGGSLKTFSAPLLARLRKLNGGIFTHFKRVAASTLEDWNKVAYDVGTNHWHTAPYYNITHNLEPQDLVLEDDDLDMDGISIGKDMVAALALTEEIANKAVLCMDFAHVEARAISELGKDAERFEKLFREVGGYWMIEDNYRGW</sequence>
<keyword evidence="12" id="KW-1185">Reference proteome</keyword>
<evidence type="ECO:0000256" key="2">
    <source>
        <dbReference type="ARBA" id="ARBA00004922"/>
    </source>
</evidence>
<proteinExistence type="inferred from homology"/>
<dbReference type="GO" id="GO:0046354">
    <property type="term" value="P:mannan biosynthetic process"/>
    <property type="evidence" value="ECO:0007669"/>
    <property type="project" value="TreeGrafter"/>
</dbReference>